<evidence type="ECO:0000256" key="4">
    <source>
        <dbReference type="ARBA" id="ARBA00023136"/>
    </source>
</evidence>
<dbReference type="Proteomes" id="UP001187682">
    <property type="component" value="Unassembled WGS sequence"/>
</dbReference>
<feature type="transmembrane region" description="Helical" evidence="6">
    <location>
        <begin position="294"/>
        <end position="312"/>
    </location>
</feature>
<keyword evidence="4 6" id="KW-0472">Membrane</keyword>
<dbReference type="PANTHER" id="PTHR23294:SF55">
    <property type="entry name" value="TRANSPORTER, PUTATIVE (AFU_ORTHOLOGUE AFUA_1G17480)-RELATED"/>
    <property type="match status" value="1"/>
</dbReference>
<sequence>MSEPTESKAVTMGDPQSPPLEHDDDWQKSASPLIRFYSHPWTQIVLISVICFCLPGMYNALSGMGGSGQVDSTVAANANVALLSATAGTALFLAGPVFSALGPRICFLIGGWTYALYSGSLLYFNHTPKGAFVIASGGILGVGASFLWVVQGAMMTTYVKESQKGRAIAVFWVIFNLGGGIGSLVSFGLNFHSSSGTVTDSTYIALMVIMIFGWVLGVFLCSPSRIRLAQLHKAVETEEHSIMGSVKIAVKTLMHWRVACMIPLFFSANVFYSYQQNTVNGMTFNIRTRSLNGAFYWMAQMLGGMLIGFILDMPWLNRTNRARLGWVVLLVTGMAIWGGGYAFELWHEARIASGHIQDIDYTQGKLSTGPIFLYIFYGAYDALWQGFSYWLIGTESNSTGRAAVLVGAYKTFQATGGAMAWRVNAQHASGRTQLGMDWGLCIGALVISLPAVWTVSTTTTVERGADPSTPVVEEKKIDQEV</sequence>
<feature type="transmembrane region" description="Helical" evidence="6">
    <location>
        <begin position="78"/>
        <end position="98"/>
    </location>
</feature>
<keyword evidence="8" id="KW-1185">Reference proteome</keyword>
<evidence type="ECO:0000313" key="8">
    <source>
        <dbReference type="Proteomes" id="UP001187682"/>
    </source>
</evidence>
<dbReference type="InterPro" id="IPR010291">
    <property type="entry name" value="Ion_channel_UNC-93"/>
</dbReference>
<evidence type="ECO:0000256" key="3">
    <source>
        <dbReference type="ARBA" id="ARBA00022989"/>
    </source>
</evidence>
<keyword evidence="2 6" id="KW-0812">Transmembrane</keyword>
<evidence type="ECO:0000256" key="1">
    <source>
        <dbReference type="ARBA" id="ARBA00004141"/>
    </source>
</evidence>
<dbReference type="EMBL" id="ONZQ02000018">
    <property type="protein sequence ID" value="SPO06971.1"/>
    <property type="molecule type" value="Genomic_DNA"/>
</dbReference>
<feature type="transmembrane region" description="Helical" evidence="6">
    <location>
        <begin position="203"/>
        <end position="221"/>
    </location>
</feature>
<feature type="transmembrane region" description="Helical" evidence="6">
    <location>
        <begin position="130"/>
        <end position="150"/>
    </location>
</feature>
<comment type="subcellular location">
    <subcellularLocation>
        <location evidence="1">Membrane</location>
        <topology evidence="1">Multi-pass membrane protein</topology>
    </subcellularLocation>
</comment>
<feature type="transmembrane region" description="Helical" evidence="6">
    <location>
        <begin position="170"/>
        <end position="191"/>
    </location>
</feature>
<proteinExistence type="predicted"/>
<organism evidence="7 8">
    <name type="scientific">Cephalotrichum gorgonifer</name>
    <dbReference type="NCBI Taxonomy" id="2041049"/>
    <lineage>
        <taxon>Eukaryota</taxon>
        <taxon>Fungi</taxon>
        <taxon>Dikarya</taxon>
        <taxon>Ascomycota</taxon>
        <taxon>Pezizomycotina</taxon>
        <taxon>Sordariomycetes</taxon>
        <taxon>Hypocreomycetidae</taxon>
        <taxon>Microascales</taxon>
        <taxon>Microascaceae</taxon>
        <taxon>Cephalotrichum</taxon>
    </lineage>
</organism>
<feature type="transmembrane region" description="Helical" evidence="6">
    <location>
        <begin position="371"/>
        <end position="392"/>
    </location>
</feature>
<dbReference type="SUPFAM" id="SSF103473">
    <property type="entry name" value="MFS general substrate transporter"/>
    <property type="match status" value="1"/>
</dbReference>
<reference evidence="7" key="1">
    <citation type="submission" date="2018-03" db="EMBL/GenBank/DDBJ databases">
        <authorList>
            <person name="Guldener U."/>
        </authorList>
    </citation>
    <scope>NUCLEOTIDE SEQUENCE</scope>
</reference>
<name>A0AAE8N640_9PEZI</name>
<feature type="transmembrane region" description="Helical" evidence="6">
    <location>
        <begin position="324"/>
        <end position="343"/>
    </location>
</feature>
<comment type="caution">
    <text evidence="7">The sequence shown here is derived from an EMBL/GenBank/DDBJ whole genome shotgun (WGS) entry which is preliminary data.</text>
</comment>
<protein>
    <submittedName>
        <fullName evidence="7">Probable MFS transporter</fullName>
    </submittedName>
</protein>
<feature type="transmembrane region" description="Helical" evidence="6">
    <location>
        <begin position="105"/>
        <end position="124"/>
    </location>
</feature>
<dbReference type="Gene3D" id="1.20.1250.20">
    <property type="entry name" value="MFS general substrate transporter like domains"/>
    <property type="match status" value="1"/>
</dbReference>
<dbReference type="PANTHER" id="PTHR23294">
    <property type="entry name" value="ET TRANSLATION PRODUCT-RELATED"/>
    <property type="match status" value="1"/>
</dbReference>
<dbReference type="InterPro" id="IPR051617">
    <property type="entry name" value="UNC-93-like_regulator"/>
</dbReference>
<keyword evidence="3 6" id="KW-1133">Transmembrane helix</keyword>
<evidence type="ECO:0000256" key="5">
    <source>
        <dbReference type="SAM" id="MobiDB-lite"/>
    </source>
</evidence>
<evidence type="ECO:0000256" key="6">
    <source>
        <dbReference type="SAM" id="Phobius"/>
    </source>
</evidence>
<dbReference type="AlphaFoldDB" id="A0AAE8N640"/>
<evidence type="ECO:0000313" key="7">
    <source>
        <dbReference type="EMBL" id="SPO06971.1"/>
    </source>
</evidence>
<accession>A0AAE8N640</accession>
<gene>
    <name evidence="7" type="ORF">DNG_09665</name>
</gene>
<feature type="region of interest" description="Disordered" evidence="5">
    <location>
        <begin position="1"/>
        <end position="24"/>
    </location>
</feature>
<feature type="transmembrane region" description="Helical" evidence="6">
    <location>
        <begin position="256"/>
        <end position="274"/>
    </location>
</feature>
<dbReference type="GO" id="GO:0016020">
    <property type="term" value="C:membrane"/>
    <property type="evidence" value="ECO:0007669"/>
    <property type="project" value="UniProtKB-SubCell"/>
</dbReference>
<feature type="transmembrane region" description="Helical" evidence="6">
    <location>
        <begin position="41"/>
        <end position="58"/>
    </location>
</feature>
<evidence type="ECO:0000256" key="2">
    <source>
        <dbReference type="ARBA" id="ARBA00022692"/>
    </source>
</evidence>
<dbReference type="InterPro" id="IPR036259">
    <property type="entry name" value="MFS_trans_sf"/>
</dbReference>
<dbReference type="Pfam" id="PF05978">
    <property type="entry name" value="UNC-93"/>
    <property type="match status" value="1"/>
</dbReference>